<feature type="domain" description="N-acetylmuramoyl-L-alanine amidase" evidence="1">
    <location>
        <begin position="22"/>
        <end position="162"/>
    </location>
</feature>
<name>A0ABR9IDE5_9PSEU</name>
<dbReference type="SUPFAM" id="SSF55846">
    <property type="entry name" value="N-acetylmuramoyl-L-alanine amidase-like"/>
    <property type="match status" value="1"/>
</dbReference>
<dbReference type="Pfam" id="PF01510">
    <property type="entry name" value="Amidase_2"/>
    <property type="match status" value="1"/>
</dbReference>
<dbReference type="SMART" id="SM00644">
    <property type="entry name" value="Ami_2"/>
    <property type="match status" value="1"/>
</dbReference>
<protein>
    <recommendedName>
        <fullName evidence="1">N-acetylmuramoyl-L-alanine amidase domain-containing protein</fullName>
    </recommendedName>
</protein>
<evidence type="ECO:0000313" key="2">
    <source>
        <dbReference type="EMBL" id="MBE1501194.1"/>
    </source>
</evidence>
<dbReference type="Gene3D" id="3.40.80.10">
    <property type="entry name" value="Peptidoglycan recognition protein-like"/>
    <property type="match status" value="1"/>
</dbReference>
<keyword evidence="3" id="KW-1185">Reference proteome</keyword>
<sequence>MYVPWLVDAARSTGYPVVEVPGWQTRGHGGMRVVEGVVGHHTATADSAPGDYPSLDIVTNGRADLAGPLCNLGLGRGGTVYVVAAGCAYHAGASRWLDFLDINDEFLGIEAESAGAGGWTDAQRDAYPKLVAALLRYMSRGVERYAGHKDVCLPAGRKIDPVGIDTGWLRERAANPAGAGTSGAEVEILERITVTPPDDGEHTVRVFLSGSAGAAIVVRPRLAGDGSAKPLWVPDIFAWGSDRTGIGYNPRQLPGYDPKLTTHRRYGVPGAVWADVRYSAAEPFEIDLVG</sequence>
<proteinExistence type="predicted"/>
<evidence type="ECO:0000259" key="1">
    <source>
        <dbReference type="SMART" id="SM00644"/>
    </source>
</evidence>
<accession>A0ABR9IDE5</accession>
<gene>
    <name evidence="2" type="ORF">H4696_008294</name>
</gene>
<dbReference type="InterPro" id="IPR002502">
    <property type="entry name" value="Amidase_domain"/>
</dbReference>
<dbReference type="Proteomes" id="UP000631670">
    <property type="component" value="Unassembled WGS sequence"/>
</dbReference>
<dbReference type="InterPro" id="IPR036505">
    <property type="entry name" value="Amidase/PGRP_sf"/>
</dbReference>
<dbReference type="EMBL" id="JADBEG010000001">
    <property type="protein sequence ID" value="MBE1501194.1"/>
    <property type="molecule type" value="Genomic_DNA"/>
</dbReference>
<reference evidence="2 3" key="1">
    <citation type="submission" date="2020-10" db="EMBL/GenBank/DDBJ databases">
        <title>Sequencing the genomes of 1000 actinobacteria strains.</title>
        <authorList>
            <person name="Klenk H.-P."/>
        </authorList>
    </citation>
    <scope>NUCLEOTIDE SEQUENCE [LARGE SCALE GENOMIC DNA]</scope>
    <source>
        <strain evidence="2 3">DSM 44653</strain>
    </source>
</reference>
<organism evidence="2 3">
    <name type="scientific">Amycolatopsis lexingtonensis</name>
    <dbReference type="NCBI Taxonomy" id="218822"/>
    <lineage>
        <taxon>Bacteria</taxon>
        <taxon>Bacillati</taxon>
        <taxon>Actinomycetota</taxon>
        <taxon>Actinomycetes</taxon>
        <taxon>Pseudonocardiales</taxon>
        <taxon>Pseudonocardiaceae</taxon>
        <taxon>Amycolatopsis</taxon>
    </lineage>
</organism>
<comment type="caution">
    <text evidence="2">The sequence shown here is derived from an EMBL/GenBank/DDBJ whole genome shotgun (WGS) entry which is preliminary data.</text>
</comment>
<dbReference type="RefSeq" id="WP_192782811.1">
    <property type="nucleotide sequence ID" value="NZ_JADBEG010000001.1"/>
</dbReference>
<evidence type="ECO:0000313" key="3">
    <source>
        <dbReference type="Proteomes" id="UP000631670"/>
    </source>
</evidence>